<dbReference type="Proteomes" id="UP001431449">
    <property type="component" value="Unassembled WGS sequence"/>
</dbReference>
<dbReference type="GO" id="GO:0051213">
    <property type="term" value="F:dioxygenase activity"/>
    <property type="evidence" value="ECO:0007669"/>
    <property type="project" value="UniProtKB-KW"/>
</dbReference>
<keyword evidence="3" id="KW-1185">Reference proteome</keyword>
<dbReference type="PANTHER" id="PTHR31212">
    <property type="entry name" value="ALPHA-KETOGLUTARATE-DEPENDENT DIOXYGENASE ALKB HOMOLOG 3"/>
    <property type="match status" value="1"/>
</dbReference>
<dbReference type="InterPro" id="IPR005123">
    <property type="entry name" value="Oxoglu/Fe-dep_dioxygenase_dom"/>
</dbReference>
<dbReference type="InterPro" id="IPR032854">
    <property type="entry name" value="ALKBH3"/>
</dbReference>
<protein>
    <submittedName>
        <fullName evidence="2">Alpha-ketoglutarate-dependent dioxygenase AlkB</fullName>
    </submittedName>
</protein>
<gene>
    <name evidence="2" type="ORF">M0G41_10050</name>
</gene>
<evidence type="ECO:0000313" key="2">
    <source>
        <dbReference type="EMBL" id="MCK7594014.1"/>
    </source>
</evidence>
<name>A0ABT0GIJ8_9GAMM</name>
<keyword evidence="2" id="KW-0560">Oxidoreductase</keyword>
<accession>A0ABT0GIJ8</accession>
<dbReference type="InterPro" id="IPR037151">
    <property type="entry name" value="AlkB-like_sf"/>
</dbReference>
<dbReference type="SUPFAM" id="SSF51197">
    <property type="entry name" value="Clavaminate synthase-like"/>
    <property type="match status" value="1"/>
</dbReference>
<dbReference type="RefSeq" id="WP_248208871.1">
    <property type="nucleotide sequence ID" value="NZ_JALNMH010000007.1"/>
</dbReference>
<feature type="domain" description="Fe2OG dioxygenase" evidence="1">
    <location>
        <begin position="100"/>
        <end position="197"/>
    </location>
</feature>
<keyword evidence="2" id="KW-0223">Dioxygenase</keyword>
<dbReference type="InterPro" id="IPR027450">
    <property type="entry name" value="AlkB-like"/>
</dbReference>
<reference evidence="2" key="1">
    <citation type="submission" date="2022-04" db="EMBL/GenBank/DDBJ databases">
        <title>Lysobacter sp. CAU 1642 isolated from sea sand.</title>
        <authorList>
            <person name="Kim W."/>
        </authorList>
    </citation>
    <scope>NUCLEOTIDE SEQUENCE</scope>
    <source>
        <strain evidence="2">CAU 1642</strain>
    </source>
</reference>
<comment type="caution">
    <text evidence="2">The sequence shown here is derived from an EMBL/GenBank/DDBJ whole genome shotgun (WGS) entry which is preliminary data.</text>
</comment>
<evidence type="ECO:0000259" key="1">
    <source>
        <dbReference type="PROSITE" id="PS51471"/>
    </source>
</evidence>
<evidence type="ECO:0000313" key="3">
    <source>
        <dbReference type="Proteomes" id="UP001431449"/>
    </source>
</evidence>
<dbReference type="PROSITE" id="PS51471">
    <property type="entry name" value="FE2OG_OXY"/>
    <property type="match status" value="1"/>
</dbReference>
<dbReference type="PANTHER" id="PTHR31212:SF4">
    <property type="entry name" value="ALPHA-KETOGLUTARATE-DEPENDENT DIOXYGENASE ALKB HOMOLOG 3"/>
    <property type="match status" value="1"/>
</dbReference>
<organism evidence="2 3">
    <name type="scientific">Pseudomarimonas salicorniae</name>
    <dbReference type="NCBI Taxonomy" id="2933270"/>
    <lineage>
        <taxon>Bacteria</taxon>
        <taxon>Pseudomonadati</taxon>
        <taxon>Pseudomonadota</taxon>
        <taxon>Gammaproteobacteria</taxon>
        <taxon>Lysobacterales</taxon>
        <taxon>Lysobacteraceae</taxon>
        <taxon>Pseudomarimonas</taxon>
    </lineage>
</organism>
<sequence>MGEHIPALITDLPGAILRWAPGFLDRDQADRLLRQLRNEIPWEQHHVRLFGRSHPAPRLSCWVGDAQARYRYSGTLFEPRPWTPALSALRNRLNDLLGAGFNSVLANLYRGGADGMGWHADDEPELGPDPLIASLSLGAPRRFLLRSRDRRQRAELLLTHGSLLLMEGATQQHTQHSLPKTARPSGERINLTFRRIVNATPPGARGVR</sequence>
<dbReference type="Gene3D" id="2.60.120.590">
    <property type="entry name" value="Alpha-ketoglutarate-dependent dioxygenase AlkB-like"/>
    <property type="match status" value="1"/>
</dbReference>
<dbReference type="EMBL" id="JALNMH010000007">
    <property type="protein sequence ID" value="MCK7594014.1"/>
    <property type="molecule type" value="Genomic_DNA"/>
</dbReference>
<dbReference type="Pfam" id="PF13532">
    <property type="entry name" value="2OG-FeII_Oxy_2"/>
    <property type="match status" value="1"/>
</dbReference>
<proteinExistence type="predicted"/>